<accession>A0A382PPL8</accession>
<dbReference type="SUPFAM" id="SSF51735">
    <property type="entry name" value="NAD(P)-binding Rossmann-fold domains"/>
    <property type="match status" value="1"/>
</dbReference>
<name>A0A382PPL8_9ZZZZ</name>
<dbReference type="EMBL" id="UINC01108490">
    <property type="protein sequence ID" value="SVC74625.1"/>
    <property type="molecule type" value="Genomic_DNA"/>
</dbReference>
<dbReference type="SUPFAM" id="SSF52283">
    <property type="entry name" value="Formate/glycerate dehydrogenase catalytic domain-like"/>
    <property type="match status" value="1"/>
</dbReference>
<proteinExistence type="predicted"/>
<feature type="non-terminal residue" evidence="1">
    <location>
        <position position="173"/>
    </location>
</feature>
<dbReference type="Gene3D" id="3.40.50.720">
    <property type="entry name" value="NAD(P)-binding Rossmann-like Domain"/>
    <property type="match status" value="2"/>
</dbReference>
<reference evidence="1" key="1">
    <citation type="submission" date="2018-05" db="EMBL/GenBank/DDBJ databases">
        <authorList>
            <person name="Lanie J.A."/>
            <person name="Ng W.-L."/>
            <person name="Kazmierczak K.M."/>
            <person name="Andrzejewski T.M."/>
            <person name="Davidsen T.M."/>
            <person name="Wayne K.J."/>
            <person name="Tettelin H."/>
            <person name="Glass J.I."/>
            <person name="Rusch D."/>
            <person name="Podicherti R."/>
            <person name="Tsui H.-C.T."/>
            <person name="Winkler M.E."/>
        </authorList>
    </citation>
    <scope>NUCLEOTIDE SEQUENCE</scope>
</reference>
<organism evidence="1">
    <name type="scientific">marine metagenome</name>
    <dbReference type="NCBI Taxonomy" id="408172"/>
    <lineage>
        <taxon>unclassified sequences</taxon>
        <taxon>metagenomes</taxon>
        <taxon>ecological metagenomes</taxon>
    </lineage>
</organism>
<protein>
    <recommendedName>
        <fullName evidence="2">D-isomer specific 2-hydroxyacid dehydrogenase NAD-binding domain-containing protein</fullName>
    </recommendedName>
</protein>
<dbReference type="InterPro" id="IPR036291">
    <property type="entry name" value="NAD(P)-bd_dom_sf"/>
</dbReference>
<sequence>MVYTLDVKKELNEISNLITHFGSRAPDHLIETHLSEVEIIVGQTDMLKERLEKSTKLKAIINVKCNWEPNIDYIEAQRRGIYVLSAAPAMAPAVAEACLGYAISLSRGTLGTYKKFLKSDEKYGIKGNINSYTLFNSDVGFIGFGNLAKSLLPLLKPFNCNISVFDPWLSKDY</sequence>
<evidence type="ECO:0008006" key="2">
    <source>
        <dbReference type="Google" id="ProtNLM"/>
    </source>
</evidence>
<dbReference type="AlphaFoldDB" id="A0A382PPL8"/>
<gene>
    <name evidence="1" type="ORF">METZ01_LOCUS327479</name>
</gene>
<evidence type="ECO:0000313" key="1">
    <source>
        <dbReference type="EMBL" id="SVC74625.1"/>
    </source>
</evidence>